<evidence type="ECO:0000313" key="1">
    <source>
        <dbReference type="EMBL" id="VNQ46183.1"/>
    </source>
</evidence>
<reference evidence="1" key="1">
    <citation type="submission" date="2019-04" db="EMBL/GenBank/DDBJ databases">
        <authorList>
            <consortium name="Pathogen Informatics"/>
        </authorList>
    </citation>
    <scope>NUCLEOTIDE SEQUENCE</scope>
    <source>
        <strain evidence="1">GPSC30</strain>
    </source>
</reference>
<accession>A0A4J2CWY9</accession>
<protein>
    <submittedName>
        <fullName evidence="1">Uncharacterized protein</fullName>
    </submittedName>
</protein>
<name>A0A4J2CWY9_STREE</name>
<organism evidence="1">
    <name type="scientific">Streptococcus pneumoniae</name>
    <dbReference type="NCBI Taxonomy" id="1313"/>
    <lineage>
        <taxon>Bacteria</taxon>
        <taxon>Bacillati</taxon>
        <taxon>Bacillota</taxon>
        <taxon>Bacilli</taxon>
        <taxon>Lactobacillales</taxon>
        <taxon>Streptococcaceae</taxon>
        <taxon>Streptococcus</taxon>
    </lineage>
</organism>
<gene>
    <name evidence="1" type="ORF">SAMEA3381413_01135</name>
</gene>
<proteinExistence type="predicted"/>
<sequence>MILYIKIRKNKTLNIFILINKVFLVDRYLCMVYNYITYLIKKVYKPIYEVFAMVVEEQEAFDYFYDVLLCNEDDIKDDCETWDRFDN</sequence>
<dbReference type="AlphaFoldDB" id="A0A4J2CWY9"/>
<dbReference type="EMBL" id="CAATIB010000008">
    <property type="protein sequence ID" value="VNQ46183.1"/>
    <property type="molecule type" value="Genomic_DNA"/>
</dbReference>